<reference evidence="2" key="1">
    <citation type="journal article" date="2014" name="Int. J. Syst. Evol. Microbiol.">
        <title>Complete genome sequence of Corynebacterium casei LMG S-19264T (=DSM 44701T), isolated from a smear-ripened cheese.</title>
        <authorList>
            <consortium name="US DOE Joint Genome Institute (JGI-PGF)"/>
            <person name="Walter F."/>
            <person name="Albersmeier A."/>
            <person name="Kalinowski J."/>
            <person name="Ruckert C."/>
        </authorList>
    </citation>
    <scope>NUCLEOTIDE SEQUENCE</scope>
    <source>
        <strain evidence="2">NBRC 108769</strain>
    </source>
</reference>
<keyword evidence="3" id="KW-1185">Reference proteome</keyword>
<dbReference type="RefSeq" id="WP_235291529.1">
    <property type="nucleotide sequence ID" value="NZ_BSOH01000014.1"/>
</dbReference>
<comment type="caution">
    <text evidence="2">The sequence shown here is derived from an EMBL/GenBank/DDBJ whole genome shotgun (WGS) entry which is preliminary data.</text>
</comment>
<evidence type="ECO:0008006" key="4">
    <source>
        <dbReference type="Google" id="ProtNLM"/>
    </source>
</evidence>
<reference evidence="2" key="2">
    <citation type="submission" date="2023-01" db="EMBL/GenBank/DDBJ databases">
        <title>Draft genome sequence of Portibacter lacus strain NBRC 108769.</title>
        <authorList>
            <person name="Sun Q."/>
            <person name="Mori K."/>
        </authorList>
    </citation>
    <scope>NUCLEOTIDE SEQUENCE</scope>
    <source>
        <strain evidence="2">NBRC 108769</strain>
    </source>
</reference>
<gene>
    <name evidence="2" type="ORF">GCM10007940_24640</name>
</gene>
<dbReference type="Pfam" id="PF11307">
    <property type="entry name" value="DUF3109"/>
    <property type="match status" value="1"/>
</dbReference>
<dbReference type="AlphaFoldDB" id="A0AA37WFM7"/>
<accession>A0AA37WFM7</accession>
<evidence type="ECO:0000256" key="1">
    <source>
        <dbReference type="ARBA" id="ARBA00093770"/>
    </source>
</evidence>
<evidence type="ECO:0000313" key="3">
    <source>
        <dbReference type="Proteomes" id="UP001156666"/>
    </source>
</evidence>
<comment type="similarity">
    <text evidence="1">Belongs to the Rv0495c family.</text>
</comment>
<name>A0AA37WFM7_9BACT</name>
<sequence>MINIEDKLISDDIVQKNFVCNLEKCKGACCWEGDFGAPLTSEEISTISENIDHFSADLPERSQKFLAEKPFHNLYNNDEFEGTGLHEDGACVFLTTENGISMCGIEKAYNEGKIPLRKPISCHLYPIRVKKDPHTGIIFMNYDKWEICSDACNLGDELKVPVYQFAKEALIRRFGEDFYEQLDHLAQHLEQ</sequence>
<dbReference type="InterPro" id="IPR021458">
    <property type="entry name" value="Rv0495c"/>
</dbReference>
<proteinExistence type="inferred from homology"/>
<protein>
    <recommendedName>
        <fullName evidence="4">DUF3109 domain-containing protein</fullName>
    </recommendedName>
</protein>
<evidence type="ECO:0000313" key="2">
    <source>
        <dbReference type="EMBL" id="GLR17849.1"/>
    </source>
</evidence>
<dbReference type="Proteomes" id="UP001156666">
    <property type="component" value="Unassembled WGS sequence"/>
</dbReference>
<organism evidence="2 3">
    <name type="scientific">Portibacter lacus</name>
    <dbReference type="NCBI Taxonomy" id="1099794"/>
    <lineage>
        <taxon>Bacteria</taxon>
        <taxon>Pseudomonadati</taxon>
        <taxon>Bacteroidota</taxon>
        <taxon>Saprospiria</taxon>
        <taxon>Saprospirales</taxon>
        <taxon>Haliscomenobacteraceae</taxon>
        <taxon>Portibacter</taxon>
    </lineage>
</organism>
<dbReference type="EMBL" id="BSOH01000014">
    <property type="protein sequence ID" value="GLR17849.1"/>
    <property type="molecule type" value="Genomic_DNA"/>
</dbReference>